<evidence type="ECO:0000313" key="3">
    <source>
        <dbReference type="Proteomes" id="UP000052245"/>
    </source>
</evidence>
<feature type="coiled-coil region" evidence="1">
    <location>
        <begin position="172"/>
        <end position="203"/>
    </location>
</feature>
<reference evidence="2 3" key="1">
    <citation type="submission" date="2015-11" db="EMBL/GenBank/DDBJ databases">
        <authorList>
            <consortium name="Pathogen Informatics"/>
        </authorList>
    </citation>
    <scope>NUCLEOTIDE SEQUENCE [LARGE SCALE GENOMIC DNA]</scope>
    <source>
        <strain evidence="2 3">007A-0283</strain>
    </source>
</reference>
<evidence type="ECO:0000313" key="2">
    <source>
        <dbReference type="EMBL" id="CUU92489.1"/>
    </source>
</evidence>
<dbReference type="InterPro" id="IPR007499">
    <property type="entry name" value="ERF_bacteria_virus"/>
</dbReference>
<evidence type="ECO:0000256" key="1">
    <source>
        <dbReference type="SAM" id="Coils"/>
    </source>
</evidence>
<dbReference type="Pfam" id="PF04404">
    <property type="entry name" value="ERF"/>
    <property type="match status" value="1"/>
</dbReference>
<sequence length="206" mass="23382">MIELIKAQIELKAPKTQFNKFGGYQYRSCEDITEALKPLQEKYQFATLTDTEIVIKDGRFFVKATATILNKEGKEISTNGYAELPEAKKGMDLSQLTGSATSYAKKIALGNLFSIDDTRDADATNTHGKDENKANKMPLSLEQINDLSELIEITNTDLNKFLAFFKTDKIALVDYETARDKLLEKLFKINEEKKKLEKELKNDNRP</sequence>
<gene>
    <name evidence="2" type="ORF">ERS739223_01986</name>
</gene>
<dbReference type="EMBL" id="FAVC01000011">
    <property type="protein sequence ID" value="CUU92489.1"/>
    <property type="molecule type" value="Genomic_DNA"/>
</dbReference>
<organism evidence="2 3">
    <name type="scientific">Campylobacter hyointestinalis subsp. hyointestinalis</name>
    <dbReference type="NCBI Taxonomy" id="91352"/>
    <lineage>
        <taxon>Bacteria</taxon>
        <taxon>Pseudomonadati</taxon>
        <taxon>Campylobacterota</taxon>
        <taxon>Epsilonproteobacteria</taxon>
        <taxon>Campylobacterales</taxon>
        <taxon>Campylobacteraceae</taxon>
        <taxon>Campylobacter</taxon>
    </lineage>
</organism>
<dbReference type="AlphaFoldDB" id="A0A9W5AW49"/>
<name>A0A9W5AW49_CAMHY</name>
<dbReference type="RefSeq" id="WP_059443123.1">
    <property type="nucleotide sequence ID" value="NZ_FAVC01000011.1"/>
</dbReference>
<keyword evidence="1" id="KW-0175">Coiled coil</keyword>
<dbReference type="Proteomes" id="UP000052245">
    <property type="component" value="Unassembled WGS sequence"/>
</dbReference>
<comment type="caution">
    <text evidence="2">The sequence shown here is derived from an EMBL/GenBank/DDBJ whole genome shotgun (WGS) entry which is preliminary data.</text>
</comment>
<protein>
    <submittedName>
        <fullName evidence="2">ERF superfamily</fullName>
    </submittedName>
</protein>
<accession>A0A9W5AW49</accession>
<proteinExistence type="predicted"/>